<feature type="transmembrane region" description="Helical" evidence="1">
    <location>
        <begin position="299"/>
        <end position="321"/>
    </location>
</feature>
<keyword evidence="1" id="KW-0812">Transmembrane</keyword>
<name>A0A5B7CBY3_DAVIN</name>
<dbReference type="InterPro" id="IPR027949">
    <property type="entry name" value="Chloroplast_duf"/>
</dbReference>
<feature type="transmembrane region" description="Helical" evidence="1">
    <location>
        <begin position="116"/>
        <end position="137"/>
    </location>
</feature>
<feature type="transmembrane region" description="Helical" evidence="1">
    <location>
        <begin position="143"/>
        <end position="165"/>
    </location>
</feature>
<keyword evidence="1" id="KW-0472">Membrane</keyword>
<organism evidence="2">
    <name type="scientific">Davidia involucrata</name>
    <name type="common">Dove tree</name>
    <dbReference type="NCBI Taxonomy" id="16924"/>
    <lineage>
        <taxon>Eukaryota</taxon>
        <taxon>Viridiplantae</taxon>
        <taxon>Streptophyta</taxon>
        <taxon>Embryophyta</taxon>
        <taxon>Tracheophyta</taxon>
        <taxon>Spermatophyta</taxon>
        <taxon>Magnoliopsida</taxon>
        <taxon>eudicotyledons</taxon>
        <taxon>Gunneridae</taxon>
        <taxon>Pentapetalae</taxon>
        <taxon>asterids</taxon>
        <taxon>Cornales</taxon>
        <taxon>Nyssaceae</taxon>
        <taxon>Davidia</taxon>
    </lineage>
</organism>
<keyword evidence="1" id="KW-1133">Transmembrane helix</keyword>
<dbReference type="EMBL" id="GHES01047958">
    <property type="protein sequence ID" value="MPA78517.1"/>
    <property type="molecule type" value="Transcribed_RNA"/>
</dbReference>
<dbReference type="PANTHER" id="PTHR33358:SF7">
    <property type="entry name" value="F-BOX PROTEIN"/>
    <property type="match status" value="1"/>
</dbReference>
<evidence type="ECO:0008006" key="3">
    <source>
        <dbReference type="Google" id="ProtNLM"/>
    </source>
</evidence>
<dbReference type="PANTHER" id="PTHR33358">
    <property type="entry name" value="F-BOX PROTEIN WITH A DOMAIN PROTEIN"/>
    <property type="match status" value="1"/>
</dbReference>
<protein>
    <recommendedName>
        <fullName evidence="3">F-box protein</fullName>
    </recommendedName>
</protein>
<evidence type="ECO:0000256" key="1">
    <source>
        <dbReference type="SAM" id="Phobius"/>
    </source>
</evidence>
<evidence type="ECO:0000313" key="2">
    <source>
        <dbReference type="EMBL" id="MPA78517.1"/>
    </source>
</evidence>
<dbReference type="Pfam" id="PF14476">
    <property type="entry name" value="Chloroplast_duf"/>
    <property type="match status" value="1"/>
</dbReference>
<accession>A0A5B7CBY3</accession>
<dbReference type="AlphaFoldDB" id="A0A5B7CBY3"/>
<proteinExistence type="predicted"/>
<feature type="transmembrane region" description="Helical" evidence="1">
    <location>
        <begin position="327"/>
        <end position="347"/>
    </location>
</feature>
<reference evidence="2" key="1">
    <citation type="submission" date="2019-08" db="EMBL/GenBank/DDBJ databases">
        <title>Reference gene set and small RNA set construction with multiple tissues from Davidia involucrata Baill.</title>
        <authorList>
            <person name="Yang H."/>
            <person name="Zhou C."/>
            <person name="Li G."/>
            <person name="Wang J."/>
            <person name="Gao P."/>
            <person name="Wang M."/>
            <person name="Wang R."/>
            <person name="Zhao Y."/>
        </authorList>
    </citation>
    <scope>NUCLEOTIDE SEQUENCE</scope>
    <source>
        <tissue evidence="2">Mixed with DoveR01_LX</tissue>
    </source>
</reference>
<sequence length="440" mass="48040">MATLQASTFLSSSSSSSASRRAVIKANLCRSTHSANLSVPQCPVEDLIDELNRKNGFQTIISTTTSTTHSRHKPNSNSNSNTTKAVEELYAIMDVVADRAEMHKNIGTQRDNWNHLLLTSINGMTVTAAMMAGLAAVSGGVGAPLLALKLSSTLLYASVTGVLMVMNRIQPSQLAEEQRNASRLFKQLHEQIKSTIALRNRHLTMDDVNDATEKVLALDRAYPLPLIGTMLDKFPKTVEPAVWWPKQLRTQQQSFNGGRKVKRNGWSQNLEEEMKEVVGVLKRKDSAEYLRLSQMALRLNMILAISGPLLTGLAAFASAFVGSPWHGSWAVVLGVTFGALATVVNTLEHGGQVGMVFEMYRSSAGFFKLMEETIESTLTEREADRRENGEVFETEVALKLGRSPSELRHLASASSSSSSSFISSSLGIAEATEEFASKLF</sequence>
<gene>
    <name evidence="2" type="ORF">Din_047958</name>
</gene>